<dbReference type="PROSITE" id="PS00868">
    <property type="entry name" value="CYS_MET_METAB_PP"/>
    <property type="match status" value="1"/>
</dbReference>
<accession>A0A8J7YRS0</accession>
<keyword evidence="4" id="KW-0032">Aminotransferase</keyword>
<sequence>MKFATRAIHSGEEPDCRNGFGDVVSPIHMSTTYASTEPGRATRGYDYTRTANPTRTALETKLASLEGAKHGLAFASGLAAETTLFLSLLKRGDNVLAAEDLYGGTRRLLVNVLSGFGISTTFADFTDPDALRSKFRKKTALLWMESPSNPLMKVSDIRLISEIAHEHGAISVVDNTFMSPFLQHPLKLGADIVLHSTTKYIAGHSDVLGGAVMLSDDALFERIHFNQNAAGAVPSPFDSFLVMRGAKTLHLRMQRHCENAAELASFLEERKEISHVLYPGLESHPQHRLASRQADGFGGMLSFEISGSEADARKFVRRLKLFALAESLGGVESLIEIPALMTHASVPESERRRLGINGRLIRLSAGIEDIDDLKDDLLQALKGM</sequence>
<dbReference type="PANTHER" id="PTHR11808:SF15">
    <property type="entry name" value="CYSTATHIONINE GAMMA-LYASE"/>
    <property type="match status" value="1"/>
</dbReference>
<dbReference type="Pfam" id="PF01053">
    <property type="entry name" value="Cys_Met_Meta_PP"/>
    <property type="match status" value="1"/>
</dbReference>
<dbReference type="GO" id="GO:0005737">
    <property type="term" value="C:cytoplasm"/>
    <property type="evidence" value="ECO:0007669"/>
    <property type="project" value="TreeGrafter"/>
</dbReference>
<organism evidence="4 5">
    <name type="scientific">Candidatus Sysuiplasma superficiale</name>
    <dbReference type="NCBI Taxonomy" id="2823368"/>
    <lineage>
        <taxon>Archaea</taxon>
        <taxon>Methanobacteriati</taxon>
        <taxon>Thermoplasmatota</taxon>
        <taxon>Thermoplasmata</taxon>
        <taxon>Candidatus Sysuiplasmatales</taxon>
        <taxon>Candidatus Sysuiplasmataceae</taxon>
        <taxon>Candidatus Sysuiplasma</taxon>
    </lineage>
</organism>
<gene>
    <name evidence="4" type="ORF">J9259_00220</name>
</gene>
<dbReference type="FunFam" id="3.40.640.10:FF:000009">
    <property type="entry name" value="Cystathionine gamma-synthase homolog"/>
    <property type="match status" value="1"/>
</dbReference>
<dbReference type="SUPFAM" id="SSF53383">
    <property type="entry name" value="PLP-dependent transferases"/>
    <property type="match status" value="1"/>
</dbReference>
<dbReference type="GO" id="GO:0019343">
    <property type="term" value="P:cysteine biosynthetic process via cystathionine"/>
    <property type="evidence" value="ECO:0007669"/>
    <property type="project" value="TreeGrafter"/>
</dbReference>
<evidence type="ECO:0000313" key="5">
    <source>
        <dbReference type="Proteomes" id="UP000716004"/>
    </source>
</evidence>
<dbReference type="GO" id="GO:0019346">
    <property type="term" value="P:transsulfuration"/>
    <property type="evidence" value="ECO:0007669"/>
    <property type="project" value="InterPro"/>
</dbReference>
<dbReference type="Gene3D" id="3.40.640.10">
    <property type="entry name" value="Type I PLP-dependent aspartate aminotransferase-like (Major domain)"/>
    <property type="match status" value="1"/>
</dbReference>
<dbReference type="CDD" id="cd00614">
    <property type="entry name" value="CGS_like"/>
    <property type="match status" value="1"/>
</dbReference>
<dbReference type="EMBL" id="JAGVSJ010000001">
    <property type="protein sequence ID" value="MBX8630940.1"/>
    <property type="molecule type" value="Genomic_DNA"/>
</dbReference>
<reference evidence="4" key="1">
    <citation type="submission" date="2021-04" db="EMBL/GenBank/DDBJ databases">
        <title>Genomic insights into ecological role and evolution of a novel Thermoplasmata order Candidatus Sysuiplasmatales.</title>
        <authorList>
            <person name="Yuan Y."/>
        </authorList>
    </citation>
    <scope>NUCLEOTIDE SEQUENCE</scope>
    <source>
        <strain evidence="4">YP2-bin.285</strain>
    </source>
</reference>
<dbReference type="GO" id="GO:0004123">
    <property type="term" value="F:cystathionine gamma-lyase activity"/>
    <property type="evidence" value="ECO:0007669"/>
    <property type="project" value="TreeGrafter"/>
</dbReference>
<keyword evidence="4" id="KW-0808">Transferase</keyword>
<dbReference type="InterPro" id="IPR015424">
    <property type="entry name" value="PyrdxlP-dep_Trfase"/>
</dbReference>
<dbReference type="InterPro" id="IPR054542">
    <property type="entry name" value="Cys_met_metab_PP"/>
</dbReference>
<evidence type="ECO:0000256" key="2">
    <source>
        <dbReference type="ARBA" id="ARBA00009077"/>
    </source>
</evidence>
<comment type="similarity">
    <text evidence="2">Belongs to the trans-sulfuration enzymes family.</text>
</comment>
<dbReference type="Proteomes" id="UP000716004">
    <property type="component" value="Unassembled WGS sequence"/>
</dbReference>
<dbReference type="PANTHER" id="PTHR11808">
    <property type="entry name" value="TRANS-SULFURATION ENZYME FAMILY MEMBER"/>
    <property type="match status" value="1"/>
</dbReference>
<dbReference type="AlphaFoldDB" id="A0A8J7YRS0"/>
<dbReference type="InterPro" id="IPR015421">
    <property type="entry name" value="PyrdxlP-dep_Trfase_major"/>
</dbReference>
<dbReference type="InterPro" id="IPR015422">
    <property type="entry name" value="PyrdxlP-dep_Trfase_small"/>
</dbReference>
<name>A0A8J7YRS0_9ARCH</name>
<proteinExistence type="inferred from homology"/>
<dbReference type="PIRSF" id="PIRSF001434">
    <property type="entry name" value="CGS"/>
    <property type="match status" value="1"/>
</dbReference>
<dbReference type="GO" id="GO:0030170">
    <property type="term" value="F:pyridoxal phosphate binding"/>
    <property type="evidence" value="ECO:0007669"/>
    <property type="project" value="InterPro"/>
</dbReference>
<dbReference type="InterPro" id="IPR000277">
    <property type="entry name" value="Cys/Met-Metab_PyrdxlP-dep_enz"/>
</dbReference>
<protein>
    <submittedName>
        <fullName evidence="4">Aminotransferase class I/II-fold pyridoxal phosphate-dependent enzyme</fullName>
    </submittedName>
</protein>
<evidence type="ECO:0000313" key="4">
    <source>
        <dbReference type="EMBL" id="MBX8630940.1"/>
    </source>
</evidence>
<keyword evidence="3" id="KW-0663">Pyridoxal phosphate</keyword>
<dbReference type="Gene3D" id="3.90.1150.10">
    <property type="entry name" value="Aspartate Aminotransferase, domain 1"/>
    <property type="match status" value="1"/>
</dbReference>
<comment type="cofactor">
    <cofactor evidence="1">
        <name>pyridoxal 5'-phosphate</name>
        <dbReference type="ChEBI" id="CHEBI:597326"/>
    </cofactor>
</comment>
<evidence type="ECO:0000256" key="1">
    <source>
        <dbReference type="ARBA" id="ARBA00001933"/>
    </source>
</evidence>
<comment type="caution">
    <text evidence="4">The sequence shown here is derived from an EMBL/GenBank/DDBJ whole genome shotgun (WGS) entry which is preliminary data.</text>
</comment>
<dbReference type="FunFam" id="3.90.1150.10:FF:000008">
    <property type="entry name" value="Cystathionine gamma-synthase"/>
    <property type="match status" value="1"/>
</dbReference>
<dbReference type="GO" id="GO:0008483">
    <property type="term" value="F:transaminase activity"/>
    <property type="evidence" value="ECO:0007669"/>
    <property type="project" value="UniProtKB-KW"/>
</dbReference>
<evidence type="ECO:0000256" key="3">
    <source>
        <dbReference type="ARBA" id="ARBA00022898"/>
    </source>
</evidence>